<dbReference type="InterPro" id="IPR017853">
    <property type="entry name" value="GH"/>
</dbReference>
<accession>A0A1L9SMH2</accession>
<dbReference type="RefSeq" id="XP_022582982.1">
    <property type="nucleotide sequence ID" value="XM_022724692.1"/>
</dbReference>
<keyword evidence="3" id="KW-1185">Reference proteome</keyword>
<evidence type="ECO:0000259" key="1">
    <source>
        <dbReference type="PROSITE" id="PS51910"/>
    </source>
</evidence>
<dbReference type="GO" id="GO:0005975">
    <property type="term" value="P:carbohydrate metabolic process"/>
    <property type="evidence" value="ECO:0007669"/>
    <property type="project" value="InterPro"/>
</dbReference>
<dbReference type="EMBL" id="KV878339">
    <property type="protein sequence ID" value="OJJ48472.1"/>
    <property type="molecule type" value="Genomic_DNA"/>
</dbReference>
<dbReference type="AlphaFoldDB" id="A0A1L9SMH2"/>
<dbReference type="InterPro" id="IPR050542">
    <property type="entry name" value="Glycosyl_Hydrlase18_Chitinase"/>
</dbReference>
<dbReference type="GO" id="GO:0005576">
    <property type="term" value="C:extracellular region"/>
    <property type="evidence" value="ECO:0007669"/>
    <property type="project" value="TreeGrafter"/>
</dbReference>
<dbReference type="Pfam" id="PF00704">
    <property type="entry name" value="Glyco_hydro_18"/>
    <property type="match status" value="1"/>
</dbReference>
<evidence type="ECO:0000313" key="2">
    <source>
        <dbReference type="EMBL" id="OJJ48472.1"/>
    </source>
</evidence>
<organism evidence="2 3">
    <name type="scientific">Penicilliopsis zonata CBS 506.65</name>
    <dbReference type="NCBI Taxonomy" id="1073090"/>
    <lineage>
        <taxon>Eukaryota</taxon>
        <taxon>Fungi</taxon>
        <taxon>Dikarya</taxon>
        <taxon>Ascomycota</taxon>
        <taxon>Pezizomycotina</taxon>
        <taxon>Eurotiomycetes</taxon>
        <taxon>Eurotiomycetidae</taxon>
        <taxon>Eurotiales</taxon>
        <taxon>Aspergillaceae</taxon>
        <taxon>Penicilliopsis</taxon>
    </lineage>
</organism>
<dbReference type="OrthoDB" id="3012298at2759"/>
<dbReference type="InterPro" id="IPR001223">
    <property type="entry name" value="Glyco_hydro18_cat"/>
</dbReference>
<reference evidence="3" key="1">
    <citation type="journal article" date="2017" name="Genome Biol.">
        <title>Comparative genomics reveals high biological diversity and specific adaptations in the industrially and medically important fungal genus Aspergillus.</title>
        <authorList>
            <person name="de Vries R.P."/>
            <person name="Riley R."/>
            <person name="Wiebenga A."/>
            <person name="Aguilar-Osorio G."/>
            <person name="Amillis S."/>
            <person name="Uchima C.A."/>
            <person name="Anderluh G."/>
            <person name="Asadollahi M."/>
            <person name="Askin M."/>
            <person name="Barry K."/>
            <person name="Battaglia E."/>
            <person name="Bayram O."/>
            <person name="Benocci T."/>
            <person name="Braus-Stromeyer S.A."/>
            <person name="Caldana C."/>
            <person name="Canovas D."/>
            <person name="Cerqueira G.C."/>
            <person name="Chen F."/>
            <person name="Chen W."/>
            <person name="Choi C."/>
            <person name="Clum A."/>
            <person name="Dos Santos R.A."/>
            <person name="Damasio A.R."/>
            <person name="Diallinas G."/>
            <person name="Emri T."/>
            <person name="Fekete E."/>
            <person name="Flipphi M."/>
            <person name="Freyberg S."/>
            <person name="Gallo A."/>
            <person name="Gournas C."/>
            <person name="Habgood R."/>
            <person name="Hainaut M."/>
            <person name="Harispe M.L."/>
            <person name="Henrissat B."/>
            <person name="Hilden K.S."/>
            <person name="Hope R."/>
            <person name="Hossain A."/>
            <person name="Karabika E."/>
            <person name="Karaffa L."/>
            <person name="Karanyi Z."/>
            <person name="Krasevec N."/>
            <person name="Kuo A."/>
            <person name="Kusch H."/>
            <person name="LaButti K."/>
            <person name="Lagendijk E.L."/>
            <person name="Lapidus A."/>
            <person name="Levasseur A."/>
            <person name="Lindquist E."/>
            <person name="Lipzen A."/>
            <person name="Logrieco A.F."/>
            <person name="MacCabe A."/>
            <person name="Maekelae M.R."/>
            <person name="Malavazi I."/>
            <person name="Melin P."/>
            <person name="Meyer V."/>
            <person name="Mielnichuk N."/>
            <person name="Miskei M."/>
            <person name="Molnar A.P."/>
            <person name="Mule G."/>
            <person name="Ngan C.Y."/>
            <person name="Orejas M."/>
            <person name="Orosz E."/>
            <person name="Ouedraogo J.P."/>
            <person name="Overkamp K.M."/>
            <person name="Park H.-S."/>
            <person name="Perrone G."/>
            <person name="Piumi F."/>
            <person name="Punt P.J."/>
            <person name="Ram A.F."/>
            <person name="Ramon A."/>
            <person name="Rauscher S."/>
            <person name="Record E."/>
            <person name="Riano-Pachon D.M."/>
            <person name="Robert V."/>
            <person name="Roehrig J."/>
            <person name="Ruller R."/>
            <person name="Salamov A."/>
            <person name="Salih N.S."/>
            <person name="Samson R.A."/>
            <person name="Sandor E."/>
            <person name="Sanguinetti M."/>
            <person name="Schuetze T."/>
            <person name="Sepcic K."/>
            <person name="Shelest E."/>
            <person name="Sherlock G."/>
            <person name="Sophianopoulou V."/>
            <person name="Squina F.M."/>
            <person name="Sun H."/>
            <person name="Susca A."/>
            <person name="Todd R.B."/>
            <person name="Tsang A."/>
            <person name="Unkles S.E."/>
            <person name="van de Wiele N."/>
            <person name="van Rossen-Uffink D."/>
            <person name="Oliveira J.V."/>
            <person name="Vesth T.C."/>
            <person name="Visser J."/>
            <person name="Yu J.-H."/>
            <person name="Zhou M."/>
            <person name="Andersen M.R."/>
            <person name="Archer D.B."/>
            <person name="Baker S.E."/>
            <person name="Benoit I."/>
            <person name="Brakhage A.A."/>
            <person name="Braus G.H."/>
            <person name="Fischer R."/>
            <person name="Frisvad J.C."/>
            <person name="Goldman G.H."/>
            <person name="Houbraken J."/>
            <person name="Oakley B."/>
            <person name="Pocsi I."/>
            <person name="Scazzocchio C."/>
            <person name="Seiboth B."/>
            <person name="vanKuyk P.A."/>
            <person name="Wortman J."/>
            <person name="Dyer P.S."/>
            <person name="Grigoriev I.V."/>
        </authorList>
    </citation>
    <scope>NUCLEOTIDE SEQUENCE [LARGE SCALE GENOMIC DNA]</scope>
    <source>
        <strain evidence="3">CBS 506.65</strain>
    </source>
</reference>
<dbReference type="SUPFAM" id="SSF51445">
    <property type="entry name" value="(Trans)glycosidases"/>
    <property type="match status" value="1"/>
</dbReference>
<proteinExistence type="predicted"/>
<evidence type="ECO:0000313" key="3">
    <source>
        <dbReference type="Proteomes" id="UP000184188"/>
    </source>
</evidence>
<name>A0A1L9SMH2_9EURO</name>
<dbReference type="VEuPathDB" id="FungiDB:ASPZODRAFT_140766"/>
<dbReference type="GO" id="GO:0004568">
    <property type="term" value="F:chitinase activity"/>
    <property type="evidence" value="ECO:0007669"/>
    <property type="project" value="TreeGrafter"/>
</dbReference>
<dbReference type="PANTHER" id="PTHR45708:SF60">
    <property type="entry name" value="III CHITINASE, PUTATIVE (AFU_ORTHOLOGUE AFUA_5G03850)-RELATED"/>
    <property type="match status" value="1"/>
</dbReference>
<dbReference type="Gene3D" id="3.20.20.80">
    <property type="entry name" value="Glycosidases"/>
    <property type="match status" value="1"/>
</dbReference>
<dbReference type="Proteomes" id="UP000184188">
    <property type="component" value="Unassembled WGS sequence"/>
</dbReference>
<dbReference type="GeneID" id="34611157"/>
<sequence>MPPTTRRPDFPERRRVICYHQTIRPNRGDYVSMRPLLDNNTGVTHIIIAAIHLNAQPGHITLNDDPPDNPVFDPLWEEVPIVQRAGVKVMGMLGGAARGTYARLDGPLAQFESFYGPLLEMVRRHGLDGLDLDVEEHMSLQGIIRLIDRLKADMGDAFIITLTPVAAALLGMGNLSGFDYRELEQARSAKIDWYNAQFYNGWGPAEDPRMYAAIVAQGWSAQRVVYGLLTNPGNGSQGYVPREKIGPILALLVEQFPNFGGVMGWEYFNALPGSREKPWEWAAEMSMSMNMKDVAVTARELLTPNSMANNLVSAFRDMMNRR</sequence>
<protein>
    <recommendedName>
        <fullName evidence="1">GH18 domain-containing protein</fullName>
    </recommendedName>
</protein>
<dbReference type="PROSITE" id="PS51910">
    <property type="entry name" value="GH18_2"/>
    <property type="match status" value="1"/>
</dbReference>
<dbReference type="STRING" id="1073090.A0A1L9SMH2"/>
<dbReference type="CDD" id="cd06546">
    <property type="entry name" value="GH18_CTS3_chitinase"/>
    <property type="match status" value="1"/>
</dbReference>
<dbReference type="PANTHER" id="PTHR45708">
    <property type="entry name" value="ENDOCHITINASE"/>
    <property type="match status" value="1"/>
</dbReference>
<feature type="domain" description="GH18" evidence="1">
    <location>
        <begin position="14"/>
        <end position="292"/>
    </location>
</feature>
<gene>
    <name evidence="2" type="ORF">ASPZODRAFT_140766</name>
</gene>